<proteinExistence type="predicted"/>
<sequence>MDVSLNSSRDDYEQPFQLKENKLFRKQKCTLESLPLLQTERAISLLKDEMFEYRKQEMSDALLICGSGRRDIRFGRHEMNGGIALESKILPVLLFHPLYNNDAAY</sequence>
<gene>
    <name evidence="1" type="ORF">LOAG_10032</name>
</gene>
<dbReference type="GeneID" id="9947473"/>
<dbReference type="EMBL" id="JH712568">
    <property type="protein sequence ID" value="EFO18463.1"/>
    <property type="molecule type" value="Genomic_DNA"/>
</dbReference>
<dbReference type="KEGG" id="loa:LOAG_10032"/>
<reference evidence="1" key="1">
    <citation type="submission" date="2012-04" db="EMBL/GenBank/DDBJ databases">
        <title>The Genome Sequence of Loa loa.</title>
        <authorList>
            <consortium name="The Broad Institute Genome Sequencing Platform"/>
            <consortium name="Broad Institute Genome Sequencing Center for Infectious Disease"/>
            <person name="Nutman T.B."/>
            <person name="Fink D.L."/>
            <person name="Russ C."/>
            <person name="Young S."/>
            <person name="Zeng Q."/>
            <person name="Gargeya S."/>
            <person name="Alvarado L."/>
            <person name="Berlin A."/>
            <person name="Chapman S.B."/>
            <person name="Chen Z."/>
            <person name="Freedman E."/>
            <person name="Gellesch M."/>
            <person name="Goldberg J."/>
            <person name="Griggs A."/>
            <person name="Gujja S."/>
            <person name="Heilman E.R."/>
            <person name="Heiman D."/>
            <person name="Howarth C."/>
            <person name="Mehta T."/>
            <person name="Neiman D."/>
            <person name="Pearson M."/>
            <person name="Roberts A."/>
            <person name="Saif S."/>
            <person name="Shea T."/>
            <person name="Shenoy N."/>
            <person name="Sisk P."/>
            <person name="Stolte C."/>
            <person name="Sykes S."/>
            <person name="White J."/>
            <person name="Yandava C."/>
            <person name="Haas B."/>
            <person name="Henn M.R."/>
            <person name="Nusbaum C."/>
            <person name="Birren B."/>
        </authorList>
    </citation>
    <scope>NUCLEOTIDE SEQUENCE [LARGE SCALE GENOMIC DNA]</scope>
</reference>
<accession>A0A1S0TR83</accession>
<evidence type="ECO:0000313" key="1">
    <source>
        <dbReference type="EMBL" id="EFO18463.1"/>
    </source>
</evidence>
<organism evidence="1">
    <name type="scientific">Loa loa</name>
    <name type="common">Eye worm</name>
    <name type="synonym">Filaria loa</name>
    <dbReference type="NCBI Taxonomy" id="7209"/>
    <lineage>
        <taxon>Eukaryota</taxon>
        <taxon>Metazoa</taxon>
        <taxon>Ecdysozoa</taxon>
        <taxon>Nematoda</taxon>
        <taxon>Chromadorea</taxon>
        <taxon>Rhabditida</taxon>
        <taxon>Spirurina</taxon>
        <taxon>Spiruromorpha</taxon>
        <taxon>Filarioidea</taxon>
        <taxon>Onchocercidae</taxon>
        <taxon>Loa</taxon>
    </lineage>
</organism>
<dbReference type="RefSeq" id="XP_003145606.1">
    <property type="nucleotide sequence ID" value="XM_003145558.1"/>
</dbReference>
<protein>
    <submittedName>
        <fullName evidence="1">Uncharacterized protein</fullName>
    </submittedName>
</protein>
<dbReference type="CTD" id="9947473"/>
<name>A0A1S0TR83_LOALO</name>
<dbReference type="InParanoid" id="A0A1S0TR83"/>
<dbReference type="AlphaFoldDB" id="A0A1S0TR83"/>